<dbReference type="EMBL" id="UOGJ01000109">
    <property type="protein sequence ID" value="VAX36711.1"/>
    <property type="molecule type" value="Genomic_DNA"/>
</dbReference>
<reference evidence="1" key="1">
    <citation type="submission" date="2018-06" db="EMBL/GenBank/DDBJ databases">
        <authorList>
            <person name="Zhirakovskaya E."/>
        </authorList>
    </citation>
    <scope>NUCLEOTIDE SEQUENCE</scope>
</reference>
<dbReference type="AlphaFoldDB" id="A0A3B1DCZ4"/>
<proteinExistence type="predicted"/>
<sequence length="93" mass="11234">MIRIHFDILWTMVADTFYHVFAQDLRRFENNFSPTIFKKFIDMPGRVIYDGEKFLIKIRKRSHTPILMGVEKLQTPFRVPWLDNKTMEIVWSA</sequence>
<protein>
    <submittedName>
        <fullName evidence="1">Uncharacterized protein</fullName>
    </submittedName>
</protein>
<evidence type="ECO:0000313" key="1">
    <source>
        <dbReference type="EMBL" id="VAX36711.1"/>
    </source>
</evidence>
<name>A0A3B1DCZ4_9ZZZZ</name>
<organism evidence="1">
    <name type="scientific">hydrothermal vent metagenome</name>
    <dbReference type="NCBI Taxonomy" id="652676"/>
    <lineage>
        <taxon>unclassified sequences</taxon>
        <taxon>metagenomes</taxon>
        <taxon>ecological metagenomes</taxon>
    </lineage>
</organism>
<accession>A0A3B1DCZ4</accession>
<gene>
    <name evidence="1" type="ORF">MNBD_UNCLBAC01-1866</name>
</gene>